<dbReference type="EMBL" id="FNFO01000001">
    <property type="protein sequence ID" value="SDJ85344.1"/>
    <property type="molecule type" value="Genomic_DNA"/>
</dbReference>
<feature type="domain" description="Photosynthesis system II assembly factor Ycf48/Hcf136-like" evidence="4">
    <location>
        <begin position="20"/>
        <end position="111"/>
    </location>
</feature>
<proteinExistence type="predicted"/>
<dbReference type="PANTHER" id="PTHR47199:SF2">
    <property type="entry name" value="PHOTOSYSTEM II STABILITY_ASSEMBLY FACTOR HCF136, CHLOROPLASTIC"/>
    <property type="match status" value="1"/>
</dbReference>
<protein>
    <submittedName>
        <fullName evidence="6">Por secretion system C-terminal sorting domain-containing protein</fullName>
    </submittedName>
</protein>
<dbReference type="AlphaFoldDB" id="A0A1G8X4H6"/>
<dbReference type="Proteomes" id="UP000198510">
    <property type="component" value="Unassembled WGS sequence"/>
</dbReference>
<evidence type="ECO:0000256" key="1">
    <source>
        <dbReference type="ARBA" id="ARBA00022531"/>
    </source>
</evidence>
<keyword evidence="3" id="KW-0732">Signal</keyword>
<dbReference type="InterPro" id="IPR002860">
    <property type="entry name" value="BNR_rpt"/>
</dbReference>
<dbReference type="SUPFAM" id="SSF110296">
    <property type="entry name" value="Oligoxyloglucan reducing end-specific cellobiohydrolase"/>
    <property type="match status" value="1"/>
</dbReference>
<evidence type="ECO:0000313" key="7">
    <source>
        <dbReference type="Proteomes" id="UP000198510"/>
    </source>
</evidence>
<feature type="chain" id="PRO_5011580633" evidence="3">
    <location>
        <begin position="21"/>
        <end position="410"/>
    </location>
</feature>
<dbReference type="RefSeq" id="WP_176955856.1">
    <property type="nucleotide sequence ID" value="NZ_FNFO01000001.1"/>
</dbReference>
<organism evidence="6 7">
    <name type="scientific">Catalinimonas alkaloidigena</name>
    <dbReference type="NCBI Taxonomy" id="1075417"/>
    <lineage>
        <taxon>Bacteria</taxon>
        <taxon>Pseudomonadati</taxon>
        <taxon>Bacteroidota</taxon>
        <taxon>Cytophagia</taxon>
        <taxon>Cytophagales</taxon>
        <taxon>Catalimonadaceae</taxon>
        <taxon>Catalinimonas</taxon>
    </lineage>
</organism>
<dbReference type="InterPro" id="IPR028203">
    <property type="entry name" value="PSII_CF48-like_dom"/>
</dbReference>
<feature type="domain" description="Secretion system C-terminal sorting" evidence="5">
    <location>
        <begin position="337"/>
        <end position="407"/>
    </location>
</feature>
<dbReference type="Pfam" id="PF02012">
    <property type="entry name" value="BNR"/>
    <property type="match status" value="1"/>
</dbReference>
<gene>
    <name evidence="6" type="ORF">SAMN05421823_101261</name>
</gene>
<dbReference type="GO" id="GO:0015979">
    <property type="term" value="P:photosynthesis"/>
    <property type="evidence" value="ECO:0007669"/>
    <property type="project" value="UniProtKB-KW"/>
</dbReference>
<keyword evidence="2" id="KW-0604">Photosystem II</keyword>
<feature type="signal peptide" evidence="3">
    <location>
        <begin position="1"/>
        <end position="20"/>
    </location>
</feature>
<evidence type="ECO:0000256" key="2">
    <source>
        <dbReference type="ARBA" id="ARBA00023276"/>
    </source>
</evidence>
<evidence type="ECO:0000259" key="5">
    <source>
        <dbReference type="Pfam" id="PF18962"/>
    </source>
</evidence>
<dbReference type="Pfam" id="PF14870">
    <property type="entry name" value="PSII_BNR"/>
    <property type="match status" value="1"/>
</dbReference>
<dbReference type="InterPro" id="IPR026444">
    <property type="entry name" value="Secre_tail"/>
</dbReference>
<evidence type="ECO:0000256" key="3">
    <source>
        <dbReference type="SAM" id="SignalP"/>
    </source>
</evidence>
<keyword evidence="7" id="KW-1185">Reference proteome</keyword>
<accession>A0A1G8X4H6</accession>
<dbReference type="SUPFAM" id="SSF50939">
    <property type="entry name" value="Sialidases"/>
    <property type="match status" value="1"/>
</dbReference>
<reference evidence="6 7" key="1">
    <citation type="submission" date="2016-10" db="EMBL/GenBank/DDBJ databases">
        <authorList>
            <person name="de Groot N.N."/>
        </authorList>
    </citation>
    <scope>NUCLEOTIDE SEQUENCE [LARGE SCALE GENOMIC DNA]</scope>
    <source>
        <strain evidence="6 7">DSM 25186</strain>
    </source>
</reference>
<dbReference type="InterPro" id="IPR015943">
    <property type="entry name" value="WD40/YVTN_repeat-like_dom_sf"/>
</dbReference>
<name>A0A1G8X4H6_9BACT</name>
<dbReference type="NCBIfam" id="TIGR04183">
    <property type="entry name" value="Por_Secre_tail"/>
    <property type="match status" value="1"/>
</dbReference>
<dbReference type="Pfam" id="PF18962">
    <property type="entry name" value="Por_Secre_tail"/>
    <property type="match status" value="1"/>
</dbReference>
<dbReference type="Gene3D" id="2.130.10.10">
    <property type="entry name" value="YVTN repeat-like/Quinoprotein amine dehydrogenase"/>
    <property type="match status" value="2"/>
</dbReference>
<evidence type="ECO:0000313" key="6">
    <source>
        <dbReference type="EMBL" id="SDJ85344.1"/>
    </source>
</evidence>
<dbReference type="GO" id="GO:0009523">
    <property type="term" value="C:photosystem II"/>
    <property type="evidence" value="ECO:0007669"/>
    <property type="project" value="UniProtKB-KW"/>
</dbReference>
<sequence>MKHVWMWAWLGFSSLSPAMAQWVRQRTEPVYSLEDVYFTDVDTGYAVGVIGTALKTTDGGTTWTVLEPGISASLRKVQFVGADTGFAVGNAGTFIKTTNGGASWTSLPLANEGSAVDGVYFKTGQEGFVIQGDKILRTTDGGEQWETVYTYDGAILYYGFRQLKFVSPHTAYAIGGFSSSYGNTGEVCKSEDGGLTWRRVSGAQPMGDLIASAFPDALTGYLTDLSRTLYKTTDGAETWEVVPTAGLPLFYNLHFVSPDTGYGVGTEAFIQYTTDGGKTWNRQDAGGEGDFFTSIYFPSPTVGYAVGTLNNSDQGTILKYTTDVTSSPDWQPLEVQLFPNPSRGTVRLQFEEPLRATVTLHDGTGRLVRHVTLRRAATLTWDLNDLSAGIYVLTVHAADHRPYSHKVVLE</sequence>
<dbReference type="STRING" id="1075417.SAMN05421823_101261"/>
<dbReference type="PANTHER" id="PTHR47199">
    <property type="entry name" value="PHOTOSYSTEM II STABILITY/ASSEMBLY FACTOR HCF136, CHLOROPLASTIC"/>
    <property type="match status" value="1"/>
</dbReference>
<dbReference type="InterPro" id="IPR036278">
    <property type="entry name" value="Sialidase_sf"/>
</dbReference>
<keyword evidence="1" id="KW-0602">Photosynthesis</keyword>
<evidence type="ECO:0000259" key="4">
    <source>
        <dbReference type="Pfam" id="PF14870"/>
    </source>
</evidence>